<organism evidence="1 2">
    <name type="scientific">Anaerosphaera aminiphila DSM 21120</name>
    <dbReference type="NCBI Taxonomy" id="1120995"/>
    <lineage>
        <taxon>Bacteria</taxon>
        <taxon>Bacillati</taxon>
        <taxon>Bacillota</taxon>
        <taxon>Tissierellia</taxon>
        <taxon>Tissierellales</taxon>
        <taxon>Peptoniphilaceae</taxon>
        <taxon>Anaerosphaera</taxon>
    </lineage>
</organism>
<sequence>MNKINQMKNEFKKNGGILKTIELNEMGFSSRQIGKLMQDGIITRIKYGFYELREYHPKEEVIIAKLFPKAVIFLESALLYYGYTDRIPLSWQIAVDKDSNKKQYEIDYPFIEPYYIENKYLNVGVSTIEIEGVPVKIYDRDRTMCDVLRYETKIEREVFAKAISNYVADKEKNIRNLLRYAEIFNIKNKVQTYIGVRL</sequence>
<protein>
    <submittedName>
        <fullName evidence="1">Transcriptional regulator, AbiEi antitoxin, Type IV TA system</fullName>
    </submittedName>
</protein>
<dbReference type="STRING" id="1120995.SAMN02745245_00374"/>
<reference evidence="1 2" key="1">
    <citation type="submission" date="2016-11" db="EMBL/GenBank/DDBJ databases">
        <authorList>
            <person name="Jaros S."/>
            <person name="Januszkiewicz K."/>
            <person name="Wedrychowicz H."/>
        </authorList>
    </citation>
    <scope>NUCLEOTIDE SEQUENCE [LARGE SCALE GENOMIC DNA]</scope>
    <source>
        <strain evidence="1 2">DSM 21120</strain>
    </source>
</reference>
<dbReference type="AlphaFoldDB" id="A0A1M5PL73"/>
<accession>A0A1M5PL73</accession>
<dbReference type="Proteomes" id="UP000184032">
    <property type="component" value="Unassembled WGS sequence"/>
</dbReference>
<evidence type="ECO:0000313" key="1">
    <source>
        <dbReference type="EMBL" id="SHH02482.1"/>
    </source>
</evidence>
<gene>
    <name evidence="1" type="ORF">SAMN02745245_00374</name>
</gene>
<evidence type="ECO:0000313" key="2">
    <source>
        <dbReference type="Proteomes" id="UP000184032"/>
    </source>
</evidence>
<keyword evidence="2" id="KW-1185">Reference proteome</keyword>
<dbReference type="RefSeq" id="WP_073183186.1">
    <property type="nucleotide sequence ID" value="NZ_FQXI01000001.1"/>
</dbReference>
<dbReference type="EMBL" id="FQXI01000001">
    <property type="protein sequence ID" value="SHH02482.1"/>
    <property type="molecule type" value="Genomic_DNA"/>
</dbReference>
<name>A0A1M5PL73_9FIRM</name>
<dbReference type="OrthoDB" id="9801429at2"/>
<proteinExistence type="predicted"/>